<dbReference type="PANTHER" id="PTHR42760">
    <property type="entry name" value="SHORT-CHAIN DEHYDROGENASES/REDUCTASES FAMILY MEMBER"/>
    <property type="match status" value="1"/>
</dbReference>
<dbReference type="OrthoDB" id="9812986at2"/>
<reference evidence="3 4" key="1">
    <citation type="submission" date="2018-08" db="EMBL/GenBank/DDBJ databases">
        <title>Genome sequencing of Agrobacterium vitis strain ICMP 10754.</title>
        <authorList>
            <person name="Visnovsky S.B."/>
            <person name="Pitman A.R."/>
        </authorList>
    </citation>
    <scope>NUCLEOTIDE SEQUENCE [LARGE SCALE GENOMIC DNA]</scope>
    <source>
        <strain evidence="3 4">ICMP 10754</strain>
    </source>
</reference>
<dbReference type="Proteomes" id="UP000436911">
    <property type="component" value="Unassembled WGS sequence"/>
</dbReference>
<accession>A0A368P019</accession>
<dbReference type="EMBL" id="QUSG01000004">
    <property type="protein sequence ID" value="KAA3528530.1"/>
    <property type="molecule type" value="Genomic_DNA"/>
</dbReference>
<protein>
    <submittedName>
        <fullName evidence="3">SDR family oxidoreductase</fullName>
    </submittedName>
</protein>
<dbReference type="FunFam" id="3.40.50.720:FF:000084">
    <property type="entry name" value="Short-chain dehydrogenase reductase"/>
    <property type="match status" value="1"/>
</dbReference>
<organism evidence="3 4">
    <name type="scientific">Agrobacterium vitis</name>
    <name type="common">Rhizobium vitis</name>
    <dbReference type="NCBI Taxonomy" id="373"/>
    <lineage>
        <taxon>Bacteria</taxon>
        <taxon>Pseudomonadati</taxon>
        <taxon>Pseudomonadota</taxon>
        <taxon>Alphaproteobacteria</taxon>
        <taxon>Hyphomicrobiales</taxon>
        <taxon>Rhizobiaceae</taxon>
        <taxon>Rhizobium/Agrobacterium group</taxon>
        <taxon>Agrobacterium</taxon>
    </lineage>
</organism>
<evidence type="ECO:0000313" key="3">
    <source>
        <dbReference type="EMBL" id="KAA3528530.1"/>
    </source>
</evidence>
<dbReference type="Pfam" id="PF00106">
    <property type="entry name" value="adh_short"/>
    <property type="match status" value="1"/>
</dbReference>
<comment type="similarity">
    <text evidence="1 2">Belongs to the short-chain dehydrogenases/reductases (SDR) family.</text>
</comment>
<dbReference type="RefSeq" id="WP_060719748.1">
    <property type="nucleotide sequence ID" value="NZ_CP055265.1"/>
</dbReference>
<evidence type="ECO:0000256" key="2">
    <source>
        <dbReference type="RuleBase" id="RU000363"/>
    </source>
</evidence>
<dbReference type="Gene3D" id="3.40.50.720">
    <property type="entry name" value="NAD(P)-binding Rossmann-like Domain"/>
    <property type="match status" value="1"/>
</dbReference>
<dbReference type="SUPFAM" id="SSF51735">
    <property type="entry name" value="NAD(P)-binding Rossmann-fold domains"/>
    <property type="match status" value="1"/>
</dbReference>
<sequence length="265" mass="28101">MHQNKIDNDKRVALVTGAGSGIGRAAAIRLAQDGCAVGLLGRTKDELERVAEDIAHLDGKAIVLVADVAETDSLRAGVETLIAWRGRLDIVVANAGVNGVWAPIDELQPQEWDQTMAINLRGTYLTMHLTVPHLRRNGGGSIVVVSSINGTRTFTSPGATAYSATKAGQLAMVQQLAVELGPDRIRVNAVCPGAIETEIDDNTNKRSTERLDIPQPPPHQAIPLTHGVPGTAQEVADLIGFLTSDAARHISGTPVWIDGAQSLIR</sequence>
<evidence type="ECO:0000313" key="4">
    <source>
        <dbReference type="Proteomes" id="UP000436911"/>
    </source>
</evidence>
<name>A0A368P019_AGRVI</name>
<dbReference type="GeneID" id="60681450"/>
<dbReference type="GO" id="GO:0016616">
    <property type="term" value="F:oxidoreductase activity, acting on the CH-OH group of donors, NAD or NADP as acceptor"/>
    <property type="evidence" value="ECO:0007669"/>
    <property type="project" value="TreeGrafter"/>
</dbReference>
<proteinExistence type="inferred from homology"/>
<evidence type="ECO:0000256" key="1">
    <source>
        <dbReference type="ARBA" id="ARBA00006484"/>
    </source>
</evidence>
<dbReference type="InterPro" id="IPR036291">
    <property type="entry name" value="NAD(P)-bd_dom_sf"/>
</dbReference>
<dbReference type="PRINTS" id="PR00081">
    <property type="entry name" value="GDHRDH"/>
</dbReference>
<gene>
    <name evidence="3" type="ORF">DXT89_08815</name>
</gene>
<dbReference type="PRINTS" id="PR00080">
    <property type="entry name" value="SDRFAMILY"/>
</dbReference>
<dbReference type="CDD" id="cd05233">
    <property type="entry name" value="SDR_c"/>
    <property type="match status" value="1"/>
</dbReference>
<dbReference type="InterPro" id="IPR002347">
    <property type="entry name" value="SDR_fam"/>
</dbReference>
<dbReference type="NCBIfam" id="NF004203">
    <property type="entry name" value="PRK05653.2-4"/>
    <property type="match status" value="1"/>
</dbReference>
<dbReference type="AlphaFoldDB" id="A0A368P019"/>
<comment type="caution">
    <text evidence="3">The sequence shown here is derived from an EMBL/GenBank/DDBJ whole genome shotgun (WGS) entry which is preliminary data.</text>
</comment>